<reference evidence="2 3" key="1">
    <citation type="journal article" date="2014" name="Nat. Genet.">
        <title>Genome and transcriptome of the porcine whipworm Trichuris suis.</title>
        <authorList>
            <person name="Jex A.R."/>
            <person name="Nejsum P."/>
            <person name="Schwarz E.M."/>
            <person name="Hu L."/>
            <person name="Young N.D."/>
            <person name="Hall R.S."/>
            <person name="Korhonen P.K."/>
            <person name="Liao S."/>
            <person name="Thamsborg S."/>
            <person name="Xia J."/>
            <person name="Xu P."/>
            <person name="Wang S."/>
            <person name="Scheerlinck J.P."/>
            <person name="Hofmann A."/>
            <person name="Sternberg P.W."/>
            <person name="Wang J."/>
            <person name="Gasser R.B."/>
        </authorList>
    </citation>
    <scope>NUCLEOTIDE SEQUENCE [LARGE SCALE GENOMIC DNA]</scope>
    <source>
        <strain evidence="2">DCEP-RM93M</strain>
    </source>
</reference>
<feature type="compositionally biased region" description="Polar residues" evidence="1">
    <location>
        <begin position="58"/>
        <end position="73"/>
    </location>
</feature>
<evidence type="ECO:0000256" key="1">
    <source>
        <dbReference type="SAM" id="MobiDB-lite"/>
    </source>
</evidence>
<name>A0A085MM18_9BILA</name>
<organism evidence="2 3">
    <name type="scientific">Trichuris suis</name>
    <name type="common">pig whipworm</name>
    <dbReference type="NCBI Taxonomy" id="68888"/>
    <lineage>
        <taxon>Eukaryota</taxon>
        <taxon>Metazoa</taxon>
        <taxon>Ecdysozoa</taxon>
        <taxon>Nematoda</taxon>
        <taxon>Enoplea</taxon>
        <taxon>Dorylaimia</taxon>
        <taxon>Trichinellida</taxon>
        <taxon>Trichuridae</taxon>
        <taxon>Trichuris</taxon>
    </lineage>
</organism>
<evidence type="ECO:0000313" key="2">
    <source>
        <dbReference type="EMBL" id="KFD58264.1"/>
    </source>
</evidence>
<feature type="region of interest" description="Disordered" evidence="1">
    <location>
        <begin position="41"/>
        <end position="73"/>
    </location>
</feature>
<feature type="compositionally biased region" description="Basic and acidic residues" evidence="1">
    <location>
        <begin position="484"/>
        <end position="515"/>
    </location>
</feature>
<evidence type="ECO:0000313" key="3">
    <source>
        <dbReference type="Proteomes" id="UP000030764"/>
    </source>
</evidence>
<dbReference type="EMBL" id="KL363185">
    <property type="protein sequence ID" value="KFD58264.1"/>
    <property type="molecule type" value="Genomic_DNA"/>
</dbReference>
<protein>
    <submittedName>
        <fullName evidence="2">Uncharacterized protein</fullName>
    </submittedName>
</protein>
<accession>A0A085MM18</accession>
<feature type="region of interest" description="Disordered" evidence="1">
    <location>
        <begin position="218"/>
        <end position="247"/>
    </location>
</feature>
<proteinExistence type="predicted"/>
<feature type="region of interest" description="Disordered" evidence="1">
    <location>
        <begin position="265"/>
        <end position="364"/>
    </location>
</feature>
<keyword evidence="3" id="KW-1185">Reference proteome</keyword>
<dbReference type="AlphaFoldDB" id="A0A085MM18"/>
<sequence length="605" mass="67095">MDEVTGATDPWFDIDAPMLAETFGTDATGFGDSWFDSSRDQYEHTSLPSLPKSDTEAALQNSEAVSNDRNATSPCTVRKARSYDIITAGNEREFFAKVQADKMPKPIKETSDMGFATLTSPRHLDSYASVHLGASSISSNRKASGLKAKAELHFRSPATGLRITSVKAVTSPKPFNFSKGFSGRELLKQSAIEKKSEVSRSAARSNFNNTFALRQERTVCPKRAKQPSPRQYNSKTEKGTKLQKQQIGVPCRCEVVKPQSVVRIPSPGFHQFRKDREPSARDVNPKSGKENVLEGRLRHADQSKGSFRGVGSHALPSIPRSESARHISKPPLPKGSRQQKANKEAVNSRPPMAKSSVSNSSRPHCVRVTQVKPFSFETEKRHERYLKAKEEQTAAGLTKVERFGFQKQISAPDLKRTTKVRSVTKAASVDRLDKGIQELGGHKNLVVDVKGTSLTAARAGKSSNPVRCCGRMKEVKPFVFETQKRHDQKVAAENKVTKEKDGHLNTRGKSERESSSNRSVPGILNKSTQPRILPLEPKQVMKQRSCHVELRNPSLAKKGAESVKPKMSRTVTLSHVVEDSLPAQEIRSKNYKPFHIENQLFHQAN</sequence>
<feature type="non-terminal residue" evidence="2">
    <location>
        <position position="605"/>
    </location>
</feature>
<gene>
    <name evidence="2" type="ORF">M513_01027</name>
</gene>
<dbReference type="Proteomes" id="UP000030764">
    <property type="component" value="Unassembled WGS sequence"/>
</dbReference>
<feature type="region of interest" description="Disordered" evidence="1">
    <location>
        <begin position="484"/>
        <end position="527"/>
    </location>
</feature>
<feature type="compositionally biased region" description="Basic and acidic residues" evidence="1">
    <location>
        <begin position="272"/>
        <end position="302"/>
    </location>
</feature>